<keyword evidence="2" id="KW-1185">Reference proteome</keyword>
<name>A0ABP0UJS9_9BRYO</name>
<protein>
    <submittedName>
        <fullName evidence="1">Uncharacterized protein</fullName>
    </submittedName>
</protein>
<organism evidence="1 2">
    <name type="scientific">Sphagnum troendelagicum</name>
    <dbReference type="NCBI Taxonomy" id="128251"/>
    <lineage>
        <taxon>Eukaryota</taxon>
        <taxon>Viridiplantae</taxon>
        <taxon>Streptophyta</taxon>
        <taxon>Embryophyta</taxon>
        <taxon>Bryophyta</taxon>
        <taxon>Sphagnophytina</taxon>
        <taxon>Sphagnopsida</taxon>
        <taxon>Sphagnales</taxon>
        <taxon>Sphagnaceae</taxon>
        <taxon>Sphagnum</taxon>
    </lineage>
</organism>
<dbReference type="Proteomes" id="UP001497512">
    <property type="component" value="Chromosome 4"/>
</dbReference>
<evidence type="ECO:0000313" key="1">
    <source>
        <dbReference type="EMBL" id="CAK9222990.1"/>
    </source>
</evidence>
<proteinExistence type="predicted"/>
<accession>A0ABP0UJS9</accession>
<dbReference type="EMBL" id="OZ019896">
    <property type="protein sequence ID" value="CAK9222990.1"/>
    <property type="molecule type" value="Genomic_DNA"/>
</dbReference>
<evidence type="ECO:0000313" key="2">
    <source>
        <dbReference type="Proteomes" id="UP001497512"/>
    </source>
</evidence>
<reference evidence="1" key="1">
    <citation type="submission" date="2024-02" db="EMBL/GenBank/DDBJ databases">
        <authorList>
            <consortium name="ELIXIR-Norway"/>
            <consortium name="Elixir Norway"/>
        </authorList>
    </citation>
    <scope>NUCLEOTIDE SEQUENCE</scope>
</reference>
<sequence>MDLMCFQELDEIFQVKNHDLLCEKENNVDGSILPTNLKARLPEGFHSILAKEGGVDQEQLSVGLAGMVVPKADEDFVAYLARFLHIKDKQTVSNWRQLLTSKDLCLENPEPGSCRIQVPLPRIKSEVTDPAAQLSVRENEDAASFFVRVGSWDSPRSVLEDLACDGPEDDEDAESYLRRTNCITNIGSQFLMDDDKVPQRVGQGKRKAESNQMGISKKVQYCL</sequence>
<gene>
    <name evidence="1" type="ORF">CSSPTR1EN2_LOCUS16608</name>
</gene>